<evidence type="ECO:0000313" key="2">
    <source>
        <dbReference type="Proteomes" id="UP001058184"/>
    </source>
</evidence>
<sequence>MQEQKATLLAAASAASAATSDMIEAARGDHISAFDGVGSGETITSLADALRLLLDAASGETEEETQLQGAVVRFLDSQS</sequence>
<dbReference type="Proteomes" id="UP001058184">
    <property type="component" value="Chromosome"/>
</dbReference>
<dbReference type="RefSeq" id="WP_260003766.1">
    <property type="nucleotide sequence ID" value="NZ_CP081078.1"/>
</dbReference>
<evidence type="ECO:0000313" key="1">
    <source>
        <dbReference type="EMBL" id="UWQ59943.1"/>
    </source>
</evidence>
<gene>
    <name evidence="1" type="ORF">K3722_07380</name>
</gene>
<organism evidence="1 2">
    <name type="scientific">Leisingera caerulea</name>
    <name type="common">Phaeobacter caeruleus</name>
    <dbReference type="NCBI Taxonomy" id="506591"/>
    <lineage>
        <taxon>Bacteria</taxon>
        <taxon>Pseudomonadati</taxon>
        <taxon>Pseudomonadota</taxon>
        <taxon>Alphaproteobacteria</taxon>
        <taxon>Rhodobacterales</taxon>
        <taxon>Roseobacteraceae</taxon>
        <taxon>Leisingera</taxon>
    </lineage>
</organism>
<name>A0ABY5X0J3_LEICA</name>
<proteinExistence type="predicted"/>
<reference evidence="1" key="1">
    <citation type="submission" date="2021-08" db="EMBL/GenBank/DDBJ databases">
        <authorList>
            <person name="Nwanade C."/>
            <person name="Wang M."/>
            <person name="Masoudi A."/>
            <person name="Yu Z."/>
            <person name="Liu J."/>
        </authorList>
    </citation>
    <scope>NUCLEOTIDE SEQUENCE</scope>
    <source>
        <strain evidence="1">S141</strain>
    </source>
</reference>
<keyword evidence="2" id="KW-1185">Reference proteome</keyword>
<accession>A0ABY5X0J3</accession>
<protein>
    <submittedName>
        <fullName evidence="1">Uncharacterized protein</fullName>
    </submittedName>
</protein>
<dbReference type="EMBL" id="CP081078">
    <property type="protein sequence ID" value="UWQ59943.1"/>
    <property type="molecule type" value="Genomic_DNA"/>
</dbReference>